<dbReference type="GO" id="GO:0071763">
    <property type="term" value="P:nuclear membrane organization"/>
    <property type="evidence" value="ECO:0007669"/>
    <property type="project" value="TreeGrafter"/>
</dbReference>
<reference evidence="11 12" key="1">
    <citation type="journal article" date="2021" name="Sci. Rep.">
        <title>The genome of the diatom Chaetoceros tenuissimus carries an ancient integrated fragment of an extant virus.</title>
        <authorList>
            <person name="Hongo Y."/>
            <person name="Kimura K."/>
            <person name="Takaki Y."/>
            <person name="Yoshida Y."/>
            <person name="Baba S."/>
            <person name="Kobayashi G."/>
            <person name="Nagasaki K."/>
            <person name="Hano T."/>
            <person name="Tomaru Y."/>
        </authorList>
    </citation>
    <scope>NUCLEOTIDE SEQUENCE [LARGE SCALE GENOMIC DNA]</scope>
    <source>
        <strain evidence="11 12">NIES-3715</strain>
    </source>
</reference>
<dbReference type="Pfam" id="PF07787">
    <property type="entry name" value="TMEM43"/>
    <property type="match status" value="1"/>
</dbReference>
<comment type="caution">
    <text evidence="11">The sequence shown here is derived from an EMBL/GenBank/DDBJ whole genome shotgun (WGS) entry which is preliminary data.</text>
</comment>
<feature type="compositionally biased region" description="Polar residues" evidence="10">
    <location>
        <begin position="1"/>
        <end position="10"/>
    </location>
</feature>
<evidence type="ECO:0000313" key="11">
    <source>
        <dbReference type="EMBL" id="GFH46232.1"/>
    </source>
</evidence>
<keyword evidence="8" id="KW-0472">Membrane</keyword>
<feature type="region of interest" description="Disordered" evidence="10">
    <location>
        <begin position="46"/>
        <end position="71"/>
    </location>
</feature>
<proteinExistence type="inferred from homology"/>
<accession>A0AAD3H0K9</accession>
<evidence type="ECO:0000256" key="8">
    <source>
        <dbReference type="ARBA" id="ARBA00023136"/>
    </source>
</evidence>
<keyword evidence="5" id="KW-0812">Transmembrane</keyword>
<evidence type="ECO:0000256" key="10">
    <source>
        <dbReference type="SAM" id="MobiDB-lite"/>
    </source>
</evidence>
<dbReference type="GO" id="GO:0005637">
    <property type="term" value="C:nuclear inner membrane"/>
    <property type="evidence" value="ECO:0007669"/>
    <property type="project" value="TreeGrafter"/>
</dbReference>
<dbReference type="EMBL" id="BLLK01000022">
    <property type="protein sequence ID" value="GFH46232.1"/>
    <property type="molecule type" value="Genomic_DNA"/>
</dbReference>
<dbReference type="InterPro" id="IPR012430">
    <property type="entry name" value="TMEM43_fam"/>
</dbReference>
<protein>
    <submittedName>
        <fullName evidence="11">Uncharacterized protein</fullName>
    </submittedName>
</protein>
<keyword evidence="12" id="KW-1185">Reference proteome</keyword>
<dbReference type="PANTHER" id="PTHR13416">
    <property type="match status" value="1"/>
</dbReference>
<feature type="region of interest" description="Disordered" evidence="10">
    <location>
        <begin position="1"/>
        <end position="23"/>
    </location>
</feature>
<evidence type="ECO:0000256" key="4">
    <source>
        <dbReference type="ARBA" id="ARBA00006627"/>
    </source>
</evidence>
<keyword evidence="6" id="KW-0256">Endoplasmic reticulum</keyword>
<comment type="subcellular location">
    <subcellularLocation>
        <location evidence="1">Endomembrane system</location>
        <topology evidence="1">Multi-pass membrane protein</topology>
    </subcellularLocation>
    <subcellularLocation>
        <location evidence="3">Endoplasmic reticulum membrane</location>
    </subcellularLocation>
    <subcellularLocation>
        <location evidence="2">Nucleus envelope</location>
    </subcellularLocation>
</comment>
<evidence type="ECO:0000313" key="12">
    <source>
        <dbReference type="Proteomes" id="UP001054902"/>
    </source>
</evidence>
<gene>
    <name evidence="11" type="ORF">CTEN210_02706</name>
</gene>
<dbReference type="AlphaFoldDB" id="A0AAD3H0K9"/>
<comment type="similarity">
    <text evidence="4">Belongs to the TMEM43 family.</text>
</comment>
<evidence type="ECO:0000256" key="2">
    <source>
        <dbReference type="ARBA" id="ARBA00004259"/>
    </source>
</evidence>
<dbReference type="PANTHER" id="PTHR13416:SF2">
    <property type="entry name" value="TRANSMEMBRANE PROTEIN 43"/>
    <property type="match status" value="1"/>
</dbReference>
<evidence type="ECO:0000256" key="3">
    <source>
        <dbReference type="ARBA" id="ARBA00004586"/>
    </source>
</evidence>
<dbReference type="Proteomes" id="UP001054902">
    <property type="component" value="Unassembled WGS sequence"/>
</dbReference>
<name>A0AAD3H0K9_9STRA</name>
<organism evidence="11 12">
    <name type="scientific">Chaetoceros tenuissimus</name>
    <dbReference type="NCBI Taxonomy" id="426638"/>
    <lineage>
        <taxon>Eukaryota</taxon>
        <taxon>Sar</taxon>
        <taxon>Stramenopiles</taxon>
        <taxon>Ochrophyta</taxon>
        <taxon>Bacillariophyta</taxon>
        <taxon>Coscinodiscophyceae</taxon>
        <taxon>Chaetocerotophycidae</taxon>
        <taxon>Chaetocerotales</taxon>
        <taxon>Chaetocerotaceae</taxon>
        <taxon>Chaetoceros</taxon>
    </lineage>
</organism>
<evidence type="ECO:0000256" key="7">
    <source>
        <dbReference type="ARBA" id="ARBA00022989"/>
    </source>
</evidence>
<keyword evidence="7" id="KW-1133">Transmembrane helix</keyword>
<sequence>MEPMSMTMNTETEHQRSSMSDIEEQNVFYESIDDGYNNDSSHEITETEYQRTSMSEDTEEQDIDNGSNKFDNEFPETKHQGYFSSIGKSFENVCFGLVMFVGAFALLCWNEYRAVNFYHAVQEGKENVVTVRSTTIDPFNEGKLVYSTGQAIPTHILRDPDFGVNAFLKIKLSRDISSYQWYETSKTKKNKTADGGTTTITTYSYHKRWVDYYVRSSRFRRSYGHYNPPWPFHDATFITDVTLGAFDLPEDMIDTFPIGSTPDLSFNVNEIPTATKTPILVLYKPMDMDFILVIPAMHKLEIPLSSKKLQVEEQSVLLLNNPATHLFHGRQNQELQFPE</sequence>
<dbReference type="GO" id="GO:0005789">
    <property type="term" value="C:endoplasmic reticulum membrane"/>
    <property type="evidence" value="ECO:0007669"/>
    <property type="project" value="UniProtKB-SubCell"/>
</dbReference>
<evidence type="ECO:0000256" key="6">
    <source>
        <dbReference type="ARBA" id="ARBA00022824"/>
    </source>
</evidence>
<evidence type="ECO:0000256" key="1">
    <source>
        <dbReference type="ARBA" id="ARBA00004127"/>
    </source>
</evidence>
<evidence type="ECO:0000256" key="5">
    <source>
        <dbReference type="ARBA" id="ARBA00022692"/>
    </source>
</evidence>
<evidence type="ECO:0000256" key="9">
    <source>
        <dbReference type="ARBA" id="ARBA00023242"/>
    </source>
</evidence>
<dbReference type="GO" id="GO:0006629">
    <property type="term" value="P:lipid metabolic process"/>
    <property type="evidence" value="ECO:0007669"/>
    <property type="project" value="TreeGrafter"/>
</dbReference>
<keyword evidence="9" id="KW-0539">Nucleus</keyword>